<dbReference type="EMBL" id="JAGSPM010000002">
    <property type="protein sequence ID" value="MBR7745913.1"/>
    <property type="molecule type" value="Genomic_DNA"/>
</dbReference>
<feature type="transmembrane region" description="Helical" evidence="1">
    <location>
        <begin position="24"/>
        <end position="45"/>
    </location>
</feature>
<name>A0A941I124_9BURK</name>
<organism evidence="2 3">
    <name type="scientific">Undibacterium baiyunense</name>
    <dbReference type="NCBI Taxonomy" id="2828731"/>
    <lineage>
        <taxon>Bacteria</taxon>
        <taxon>Pseudomonadati</taxon>
        <taxon>Pseudomonadota</taxon>
        <taxon>Betaproteobacteria</taxon>
        <taxon>Burkholderiales</taxon>
        <taxon>Oxalobacteraceae</taxon>
        <taxon>Undibacterium</taxon>
    </lineage>
</organism>
<gene>
    <name evidence="2" type="ORF">KDM92_04920</name>
</gene>
<protein>
    <submittedName>
        <fullName evidence="2">Uncharacterized protein</fullName>
    </submittedName>
</protein>
<keyword evidence="1" id="KW-1133">Transmembrane helix</keyword>
<keyword evidence="1" id="KW-0812">Transmembrane</keyword>
<reference evidence="2 3" key="1">
    <citation type="submission" date="2021-04" db="EMBL/GenBank/DDBJ databases">
        <title>novel species isolated from subtropical streams in China.</title>
        <authorList>
            <person name="Lu H."/>
        </authorList>
    </citation>
    <scope>NUCLEOTIDE SEQUENCE [LARGE SCALE GENOMIC DNA]</scope>
    <source>
        <strain evidence="2 3">BYS107W</strain>
    </source>
</reference>
<evidence type="ECO:0000313" key="2">
    <source>
        <dbReference type="EMBL" id="MBR7745913.1"/>
    </source>
</evidence>
<dbReference type="AlphaFoldDB" id="A0A941I124"/>
<proteinExistence type="predicted"/>
<dbReference type="Proteomes" id="UP000680158">
    <property type="component" value="Unassembled WGS sequence"/>
</dbReference>
<evidence type="ECO:0000256" key="1">
    <source>
        <dbReference type="SAM" id="Phobius"/>
    </source>
</evidence>
<accession>A0A941I124</accession>
<dbReference type="RefSeq" id="WP_212683269.1">
    <property type="nucleotide sequence ID" value="NZ_JAGSPM010000002.1"/>
</dbReference>
<sequence length="242" mass="26432">MKGTKLENFDFVKRLEKLETRNRMLALLCIASFAVSGGLLVKLTLDQKKLSKDASEQTLSTLNIAGEDGVKRFILSNTAPLAPIQGEFIARTVPPGMSGMIFTDPKGNEVGGIGVSSRHTTVALDYRDTPIEAIGLATYQGKTGQSAMLKVMDNPKDTVDVKKIKVNDPEEMKKLQSLMVDRITLGVEENVASLVIKDREGKDRILIGVDNKDQPYIKVLDKNGLEVDASTKKTAKTSDTHL</sequence>
<evidence type="ECO:0000313" key="3">
    <source>
        <dbReference type="Proteomes" id="UP000680158"/>
    </source>
</evidence>
<keyword evidence="3" id="KW-1185">Reference proteome</keyword>
<comment type="caution">
    <text evidence="2">The sequence shown here is derived from an EMBL/GenBank/DDBJ whole genome shotgun (WGS) entry which is preliminary data.</text>
</comment>
<keyword evidence="1" id="KW-0472">Membrane</keyword>